<evidence type="ECO:0000313" key="1">
    <source>
        <dbReference type="EMBL" id="AIF82478.1"/>
    </source>
</evidence>
<gene>
    <name evidence="1" type="ORF">NTE_00396</name>
</gene>
<name>A0A075MMK1_9ARCH</name>
<dbReference type="EMBL" id="CP007174">
    <property type="protein sequence ID" value="AIF82478.1"/>
    <property type="molecule type" value="Genomic_DNA"/>
</dbReference>
<proteinExistence type="predicted"/>
<reference evidence="1 2" key="1">
    <citation type="journal article" date="2014" name="PLoS ONE">
        <title>Genome Sequence of Candidatus Nitrososphaera evergladensis from Group I.1b Enriched from Everglades Soil Reveals Novel Genomic Features of the Ammonia-Oxidizing Archaea.</title>
        <authorList>
            <person name="Zhalnina K.V."/>
            <person name="Dias R."/>
            <person name="Leonard M.T."/>
            <person name="Dorr de Quadros P."/>
            <person name="Camargo F.A."/>
            <person name="Drew J.C."/>
            <person name="Farmerie W.G."/>
            <person name="Daroub S.H."/>
            <person name="Triplett E.W."/>
        </authorList>
    </citation>
    <scope>NUCLEOTIDE SEQUENCE [LARGE SCALE GENOMIC DNA]</scope>
    <source>
        <strain evidence="1 2">SR1</strain>
    </source>
</reference>
<organism evidence="1 2">
    <name type="scientific">Candidatus Nitrososphaera evergladensis SR1</name>
    <dbReference type="NCBI Taxonomy" id="1459636"/>
    <lineage>
        <taxon>Archaea</taxon>
        <taxon>Nitrososphaerota</taxon>
        <taxon>Nitrososphaeria</taxon>
        <taxon>Nitrososphaerales</taxon>
        <taxon>Nitrososphaeraceae</taxon>
        <taxon>Nitrososphaera</taxon>
    </lineage>
</organism>
<dbReference type="KEGG" id="nev:NTE_00396"/>
<dbReference type="Proteomes" id="UP000028194">
    <property type="component" value="Chromosome"/>
</dbReference>
<accession>A0A075MMK1</accession>
<sequence length="42" mass="4739">MAQKKGAEKNMVRGKVSCVNIYKYANLFPEDNSIISDYGRTV</sequence>
<keyword evidence="2" id="KW-1185">Reference proteome</keyword>
<dbReference type="AlphaFoldDB" id="A0A075MMK1"/>
<dbReference type="HOGENOM" id="CLU_3245173_0_0_2"/>
<evidence type="ECO:0000313" key="2">
    <source>
        <dbReference type="Proteomes" id="UP000028194"/>
    </source>
</evidence>
<protein>
    <submittedName>
        <fullName evidence="1">Uncharacterized protein</fullName>
    </submittedName>
</protein>